<reference evidence="1" key="1">
    <citation type="journal article" date="2018" name="Genome Biol. Evol.">
        <title>Genomics and development of Lentinus tigrinus, a white-rot wood-decaying mushroom with dimorphic fruiting bodies.</title>
        <authorList>
            <person name="Wu B."/>
            <person name="Xu Z."/>
            <person name="Knudson A."/>
            <person name="Carlson A."/>
            <person name="Chen N."/>
            <person name="Kovaka S."/>
            <person name="LaButti K."/>
            <person name="Lipzen A."/>
            <person name="Pennachio C."/>
            <person name="Riley R."/>
            <person name="Schakwitz W."/>
            <person name="Umezawa K."/>
            <person name="Ohm R.A."/>
            <person name="Grigoriev I.V."/>
            <person name="Nagy L.G."/>
            <person name="Gibbons J."/>
            <person name="Hibbett D."/>
        </authorList>
    </citation>
    <scope>NUCLEOTIDE SEQUENCE [LARGE SCALE GENOMIC DNA]</scope>
    <source>
        <strain evidence="1">ALCF2SS1-6</strain>
    </source>
</reference>
<dbReference type="AlphaFoldDB" id="A0A5C2RPT3"/>
<accession>A0A5C2RPT3</accession>
<dbReference type="Proteomes" id="UP000313359">
    <property type="component" value="Unassembled WGS sequence"/>
</dbReference>
<gene>
    <name evidence="1" type="ORF">L227DRAFT_395189</name>
</gene>
<name>A0A5C2RPT3_9APHY</name>
<proteinExistence type="predicted"/>
<organism evidence="1 2">
    <name type="scientific">Lentinus tigrinus ALCF2SS1-6</name>
    <dbReference type="NCBI Taxonomy" id="1328759"/>
    <lineage>
        <taxon>Eukaryota</taxon>
        <taxon>Fungi</taxon>
        <taxon>Dikarya</taxon>
        <taxon>Basidiomycota</taxon>
        <taxon>Agaricomycotina</taxon>
        <taxon>Agaricomycetes</taxon>
        <taxon>Polyporales</taxon>
        <taxon>Polyporaceae</taxon>
        <taxon>Lentinus</taxon>
    </lineage>
</organism>
<sequence length="177" mass="20315">MSLEFLRAMYVWRRNSESLVFCCVRSLSVRPHAHVHPVVDLRDLVVCICTSTCRYRYSDCTFAGGTVEQSESRVHCFIMLLYVMIAKAPYIHSATMHLRRDETRRDGCRYVHKYGERRAGGTGGWTVSRCMCVGGSGETYDEARYREVRVVRVKTKNTGTMDRGAATTMCDVRWVHV</sequence>
<keyword evidence="2" id="KW-1185">Reference proteome</keyword>
<evidence type="ECO:0000313" key="1">
    <source>
        <dbReference type="EMBL" id="RPD53553.1"/>
    </source>
</evidence>
<protein>
    <submittedName>
        <fullName evidence="1">Uncharacterized protein</fullName>
    </submittedName>
</protein>
<evidence type="ECO:0000313" key="2">
    <source>
        <dbReference type="Proteomes" id="UP000313359"/>
    </source>
</evidence>
<dbReference type="EMBL" id="ML122319">
    <property type="protein sequence ID" value="RPD53553.1"/>
    <property type="molecule type" value="Genomic_DNA"/>
</dbReference>